<evidence type="ECO:0000259" key="8">
    <source>
        <dbReference type="Pfam" id="PF01850"/>
    </source>
</evidence>
<comment type="similarity">
    <text evidence="7">Belongs to the PINc/VapC protein family.</text>
</comment>
<dbReference type="EMBL" id="FUKI01000062">
    <property type="protein sequence ID" value="SJM90751.1"/>
    <property type="molecule type" value="Genomic_DNA"/>
</dbReference>
<dbReference type="Proteomes" id="UP000195667">
    <property type="component" value="Unassembled WGS sequence"/>
</dbReference>
<evidence type="ECO:0000256" key="4">
    <source>
        <dbReference type="ARBA" id="ARBA00022723"/>
    </source>
</evidence>
<dbReference type="SUPFAM" id="SSF88723">
    <property type="entry name" value="PIN domain-like"/>
    <property type="match status" value="1"/>
</dbReference>
<evidence type="ECO:0000256" key="6">
    <source>
        <dbReference type="ARBA" id="ARBA00022842"/>
    </source>
</evidence>
<evidence type="ECO:0000256" key="3">
    <source>
        <dbReference type="ARBA" id="ARBA00022722"/>
    </source>
</evidence>
<keyword evidence="4" id="KW-0479">Metal-binding</keyword>
<protein>
    <submittedName>
        <fullName evidence="9">Ribonuclease VapC</fullName>
        <ecNumber evidence="9">3.1.-.-</ecNumber>
    </submittedName>
</protein>
<dbReference type="RefSeq" id="WP_087142673.1">
    <property type="nucleotide sequence ID" value="NZ_FUKI01000062.1"/>
</dbReference>
<dbReference type="EC" id="3.1.-.-" evidence="9"/>
<dbReference type="AlphaFoldDB" id="A0A1R4H3Z5"/>
<dbReference type="InterPro" id="IPR002716">
    <property type="entry name" value="PIN_dom"/>
</dbReference>
<reference evidence="10" key="1">
    <citation type="submission" date="2017-02" db="EMBL/GenBank/DDBJ databases">
        <authorList>
            <person name="Daims H."/>
        </authorList>
    </citation>
    <scope>NUCLEOTIDE SEQUENCE [LARGE SCALE GENOMIC DNA]</scope>
</reference>
<sequence length="133" mass="14847">MYALDTNTVIYFFKGLGNVATHLFSLPPHEIALPSVVLYELQVGIAKSTSPEKRRNQLNELLTVVRVLPFTEHETAITAQLRATLEKAGTPIGPLDMMIAGIALANQATLITHNTKEFSRIENLRLEDWFESL</sequence>
<keyword evidence="3" id="KW-0540">Nuclease</keyword>
<evidence type="ECO:0000313" key="9">
    <source>
        <dbReference type="EMBL" id="SJM90751.1"/>
    </source>
</evidence>
<dbReference type="Pfam" id="PF01850">
    <property type="entry name" value="PIN"/>
    <property type="match status" value="1"/>
</dbReference>
<dbReference type="InterPro" id="IPR050556">
    <property type="entry name" value="Type_II_TA_system_RNase"/>
</dbReference>
<dbReference type="Gene3D" id="3.40.50.1010">
    <property type="entry name" value="5'-nuclease"/>
    <property type="match status" value="1"/>
</dbReference>
<evidence type="ECO:0000256" key="5">
    <source>
        <dbReference type="ARBA" id="ARBA00022801"/>
    </source>
</evidence>
<organism evidence="9 10">
    <name type="scientific">Crenothrix polyspora</name>
    <dbReference type="NCBI Taxonomy" id="360316"/>
    <lineage>
        <taxon>Bacteria</taxon>
        <taxon>Pseudomonadati</taxon>
        <taxon>Pseudomonadota</taxon>
        <taxon>Gammaproteobacteria</taxon>
        <taxon>Methylococcales</taxon>
        <taxon>Crenotrichaceae</taxon>
        <taxon>Crenothrix</taxon>
    </lineage>
</organism>
<comment type="cofactor">
    <cofactor evidence="1">
        <name>Mg(2+)</name>
        <dbReference type="ChEBI" id="CHEBI:18420"/>
    </cofactor>
</comment>
<dbReference type="OrthoDB" id="9796690at2"/>
<dbReference type="PANTHER" id="PTHR33653">
    <property type="entry name" value="RIBONUCLEASE VAPC2"/>
    <property type="match status" value="1"/>
</dbReference>
<keyword evidence="6" id="KW-0460">Magnesium</keyword>
<keyword evidence="10" id="KW-1185">Reference proteome</keyword>
<evidence type="ECO:0000313" key="10">
    <source>
        <dbReference type="Proteomes" id="UP000195667"/>
    </source>
</evidence>
<dbReference type="GO" id="GO:0046872">
    <property type="term" value="F:metal ion binding"/>
    <property type="evidence" value="ECO:0007669"/>
    <property type="project" value="UniProtKB-KW"/>
</dbReference>
<accession>A0A1R4H3Z5</accession>
<evidence type="ECO:0000256" key="7">
    <source>
        <dbReference type="ARBA" id="ARBA00038093"/>
    </source>
</evidence>
<dbReference type="InterPro" id="IPR029060">
    <property type="entry name" value="PIN-like_dom_sf"/>
</dbReference>
<proteinExistence type="inferred from homology"/>
<evidence type="ECO:0000256" key="1">
    <source>
        <dbReference type="ARBA" id="ARBA00001946"/>
    </source>
</evidence>
<feature type="domain" description="PIN" evidence="8">
    <location>
        <begin position="3"/>
        <end position="122"/>
    </location>
</feature>
<evidence type="ECO:0000256" key="2">
    <source>
        <dbReference type="ARBA" id="ARBA00022649"/>
    </source>
</evidence>
<keyword evidence="5 9" id="KW-0378">Hydrolase</keyword>
<dbReference type="CDD" id="cd18745">
    <property type="entry name" value="PIN_VapC4-5_FitB-like"/>
    <property type="match status" value="1"/>
</dbReference>
<gene>
    <name evidence="9" type="primary">vapC</name>
    <name evidence="9" type="ORF">CRENPOLYSF1_1540015</name>
</gene>
<name>A0A1R4H3Z5_9GAMM</name>
<dbReference type="GO" id="GO:0016787">
    <property type="term" value="F:hydrolase activity"/>
    <property type="evidence" value="ECO:0007669"/>
    <property type="project" value="UniProtKB-KW"/>
</dbReference>
<dbReference type="PANTHER" id="PTHR33653:SF1">
    <property type="entry name" value="RIBONUCLEASE VAPC2"/>
    <property type="match status" value="1"/>
</dbReference>
<dbReference type="GO" id="GO:0004518">
    <property type="term" value="F:nuclease activity"/>
    <property type="evidence" value="ECO:0007669"/>
    <property type="project" value="UniProtKB-KW"/>
</dbReference>
<keyword evidence="2" id="KW-1277">Toxin-antitoxin system</keyword>